<sequence length="429" mass="46863">MSRTLPERRNPLLPVDVAPSHEELLERRRLGRTKLSVKPGQMNTSNATKSENLGPVEYAHLRAPLPEDLAGSEIFAPQAGQPHPQTYFLMRRSKDGYVSATGMFKIAFPWALHAEERAERDYLKTLDSTSQDEVAGNVWITPEAALELAEEYGLTHWISALLDPEEISPSPTSARKNIAAPPKFEKPIQMKDIKLSPPATVSKGSRGRGARSSSPGKGTPSGRVKASPRKRQTKKEKEANIAHANAASASLQSALDDAASVADVTPAPESVTNDVDDDASVDASEAHDIAEADAEPATHEEESTVRVEVDQEVEVNGDTEITHTNVTVEMPVGLPELPLPEDTEAMLEKARQMVEEAKALEGSPKIARKRRIEEVEPTDIDAELPMQPVKRAKVLEEKYKRERVRTRAVFGVAASLAVAAAIPFLQTFF</sequence>
<evidence type="ECO:0000313" key="1">
    <source>
        <dbReference type="EMBL" id="KAJ9663705.1"/>
    </source>
</evidence>
<organism evidence="1 2">
    <name type="scientific">Neophaeococcomyces mojaviensis</name>
    <dbReference type="NCBI Taxonomy" id="3383035"/>
    <lineage>
        <taxon>Eukaryota</taxon>
        <taxon>Fungi</taxon>
        <taxon>Dikarya</taxon>
        <taxon>Ascomycota</taxon>
        <taxon>Pezizomycotina</taxon>
        <taxon>Eurotiomycetes</taxon>
        <taxon>Chaetothyriomycetidae</taxon>
        <taxon>Chaetothyriales</taxon>
        <taxon>Chaetothyriales incertae sedis</taxon>
        <taxon>Neophaeococcomyces</taxon>
    </lineage>
</organism>
<dbReference type="EMBL" id="JAPDRQ010000007">
    <property type="protein sequence ID" value="KAJ9663705.1"/>
    <property type="molecule type" value="Genomic_DNA"/>
</dbReference>
<accession>A0ACC3AJQ8</accession>
<dbReference type="Proteomes" id="UP001172386">
    <property type="component" value="Unassembled WGS sequence"/>
</dbReference>
<gene>
    <name evidence="1" type="ORF">H2198_000717</name>
</gene>
<keyword evidence="2" id="KW-1185">Reference proteome</keyword>
<protein>
    <submittedName>
        <fullName evidence="1">Uncharacterized protein</fullName>
    </submittedName>
</protein>
<name>A0ACC3AJQ8_9EURO</name>
<reference evidence="1" key="1">
    <citation type="submission" date="2022-10" db="EMBL/GenBank/DDBJ databases">
        <title>Culturing micro-colonial fungi from biological soil crusts in the Mojave desert and describing Neophaeococcomyces mojavensis, and introducing the new genera and species Taxawa tesnikishii.</title>
        <authorList>
            <person name="Kurbessoian T."/>
            <person name="Stajich J.E."/>
        </authorList>
    </citation>
    <scope>NUCLEOTIDE SEQUENCE</scope>
    <source>
        <strain evidence="1">JES_112</strain>
    </source>
</reference>
<comment type="caution">
    <text evidence="1">The sequence shown here is derived from an EMBL/GenBank/DDBJ whole genome shotgun (WGS) entry which is preliminary data.</text>
</comment>
<evidence type="ECO:0000313" key="2">
    <source>
        <dbReference type="Proteomes" id="UP001172386"/>
    </source>
</evidence>
<proteinExistence type="predicted"/>